<dbReference type="RefSeq" id="WP_379744974.1">
    <property type="nucleotide sequence ID" value="NZ_JBHTCP010000002.1"/>
</dbReference>
<name>A0ABW2NLT0_9BACL</name>
<protein>
    <submittedName>
        <fullName evidence="2">Holin-like toxin</fullName>
    </submittedName>
</protein>
<evidence type="ECO:0000313" key="3">
    <source>
        <dbReference type="Proteomes" id="UP001596549"/>
    </source>
</evidence>
<evidence type="ECO:0000256" key="1">
    <source>
        <dbReference type="SAM" id="Phobius"/>
    </source>
</evidence>
<accession>A0ABW2NLT0</accession>
<keyword evidence="3" id="KW-1185">Reference proteome</keyword>
<keyword evidence="1" id="KW-1133">Transmembrane helix</keyword>
<keyword evidence="1" id="KW-0812">Transmembrane</keyword>
<dbReference type="EMBL" id="JBHTCP010000002">
    <property type="protein sequence ID" value="MFC7370183.1"/>
    <property type="molecule type" value="Genomic_DNA"/>
</dbReference>
<gene>
    <name evidence="2" type="ORF">ACFQPF_00640</name>
</gene>
<feature type="transmembrane region" description="Helical" evidence="1">
    <location>
        <begin position="12"/>
        <end position="32"/>
    </location>
</feature>
<dbReference type="Proteomes" id="UP001596549">
    <property type="component" value="Unassembled WGS sequence"/>
</dbReference>
<sequence length="38" mass="4378">MQPMLKGREWVMTVFEAMSLMVGFSMLVLTIIRSKDNS</sequence>
<proteinExistence type="predicted"/>
<comment type="caution">
    <text evidence="2">The sequence shown here is derived from an EMBL/GenBank/DDBJ whole genome shotgun (WGS) entry which is preliminary data.</text>
</comment>
<dbReference type="InterPro" id="IPR031616">
    <property type="entry name" value="BsrE-like"/>
</dbReference>
<organism evidence="2 3">
    <name type="scientific">Fictibacillus iocasae</name>
    <dbReference type="NCBI Taxonomy" id="2715437"/>
    <lineage>
        <taxon>Bacteria</taxon>
        <taxon>Bacillati</taxon>
        <taxon>Bacillota</taxon>
        <taxon>Bacilli</taxon>
        <taxon>Bacillales</taxon>
        <taxon>Fictibacillaceae</taxon>
        <taxon>Fictibacillus</taxon>
    </lineage>
</organism>
<keyword evidence="1" id="KW-0472">Membrane</keyword>
<dbReference type="Pfam" id="PF16935">
    <property type="entry name" value="Hol_Tox"/>
    <property type="match status" value="1"/>
</dbReference>
<reference evidence="3" key="1">
    <citation type="journal article" date="2019" name="Int. J. Syst. Evol. Microbiol.">
        <title>The Global Catalogue of Microorganisms (GCM) 10K type strain sequencing project: providing services to taxonomists for standard genome sequencing and annotation.</title>
        <authorList>
            <consortium name="The Broad Institute Genomics Platform"/>
            <consortium name="The Broad Institute Genome Sequencing Center for Infectious Disease"/>
            <person name="Wu L."/>
            <person name="Ma J."/>
        </authorList>
    </citation>
    <scope>NUCLEOTIDE SEQUENCE [LARGE SCALE GENOMIC DNA]</scope>
    <source>
        <strain evidence="3">NBRC 106396</strain>
    </source>
</reference>
<evidence type="ECO:0000313" key="2">
    <source>
        <dbReference type="EMBL" id="MFC7370183.1"/>
    </source>
</evidence>